<organism evidence="1">
    <name type="scientific">freshwater metagenome</name>
    <dbReference type="NCBI Taxonomy" id="449393"/>
    <lineage>
        <taxon>unclassified sequences</taxon>
        <taxon>metagenomes</taxon>
        <taxon>ecological metagenomes</taxon>
    </lineage>
</organism>
<dbReference type="EMBL" id="CAFBMP010000049">
    <property type="protein sequence ID" value="CAB4908142.1"/>
    <property type="molecule type" value="Genomic_DNA"/>
</dbReference>
<name>A0A6J7GJH8_9ZZZZ</name>
<accession>A0A6J7GJH8</accession>
<reference evidence="1" key="1">
    <citation type="submission" date="2020-05" db="EMBL/GenBank/DDBJ databases">
        <authorList>
            <person name="Chiriac C."/>
            <person name="Salcher M."/>
            <person name="Ghai R."/>
            <person name="Kavagutti S V."/>
        </authorList>
    </citation>
    <scope>NUCLEOTIDE SEQUENCE</scope>
</reference>
<dbReference type="AlphaFoldDB" id="A0A6J7GJH8"/>
<proteinExistence type="predicted"/>
<evidence type="ECO:0000313" key="1">
    <source>
        <dbReference type="EMBL" id="CAB4908142.1"/>
    </source>
</evidence>
<protein>
    <submittedName>
        <fullName evidence="1">Unannotated protein</fullName>
    </submittedName>
</protein>
<gene>
    <name evidence="1" type="ORF">UFOPK3608_00764</name>
</gene>
<sequence>MLGNFTLSSAFTYVKTTQTITFPDLSPITLGGAAPTLSATASSNLTVAFTSATTSVCTVTGTTITVLTTGTCTINANQAGNGTYAAATQVQKSFVISPVPVVDDGAAITAAAAASAKRAAEQKELTELLALIPEIAKMSLALGETTKSLYEQKCVKGKSIKYVKIGAKCPKGYVIYKKSKAIGS</sequence>